<accession>A0A1R3KPN0</accession>
<keyword evidence="1" id="KW-0378">Hydrolase</keyword>
<dbReference type="InterPro" id="IPR027417">
    <property type="entry name" value="P-loop_NTPase"/>
</dbReference>
<organism evidence="4 5">
    <name type="scientific">Corchorus olitorius</name>
    <dbReference type="NCBI Taxonomy" id="93759"/>
    <lineage>
        <taxon>Eukaryota</taxon>
        <taxon>Viridiplantae</taxon>
        <taxon>Streptophyta</taxon>
        <taxon>Embryophyta</taxon>
        <taxon>Tracheophyta</taxon>
        <taxon>Spermatophyta</taxon>
        <taxon>Magnoliopsida</taxon>
        <taxon>eudicotyledons</taxon>
        <taxon>Gunneridae</taxon>
        <taxon>Pentapetalae</taxon>
        <taxon>rosids</taxon>
        <taxon>malvids</taxon>
        <taxon>Malvales</taxon>
        <taxon>Malvaceae</taxon>
        <taxon>Grewioideae</taxon>
        <taxon>Apeibeae</taxon>
        <taxon>Corchorus</taxon>
    </lineage>
</organism>
<dbReference type="EC" id="5.6.2.3" evidence="1"/>
<evidence type="ECO:0000313" key="5">
    <source>
        <dbReference type="Proteomes" id="UP000187203"/>
    </source>
</evidence>
<dbReference type="PANTHER" id="PTHR10492:SF90">
    <property type="entry name" value="ATP-DEPENDENT DNA HELICASE"/>
    <property type="match status" value="1"/>
</dbReference>
<sequence length="660" mass="75112">MDTSSSVSLSSTIDNGQFAERNDSDLSLPSMGIDNGSPDFQVNRGNMIFSRTVVGLDGSVACYDVSNNIQNRFDGIVMNRIDGNSSNMVGENSAVDAVLHHQNHLTSQSSSMLLNLLNEQQTVQNLSTLESSLQSDLNVEVVPILESEEERLQSDLRTLFESSNFGGPTHQCLMCHAFMWYGERVNTSRNSFRPFFNLCCRQGMVKLLDPRPAPDFLRQLLDDKNCQRGIRFRELIRSYNSLFQFTSMGQQPKFSLVYMYDGDEELNYILARSFRYVRDMVHQNPQRKFTLTLSASRDHSSDVCAPPTLSAIPALIPNDIGYSYDGKDVIVEHRKDDLRLDPIGHFVIVKDMIHGSCRLLKPNATYTVDGNCNKNFPKEFRSETSIDDQGFPLYRRRNNSARVLVSGIELDNRTVDGVEYETYQDACKAMCLLGNDKEWIEIMGEDIKFNLERTFIFKNYKFHESDVRNYVLNALQQMLTSDGSSVQEHDLPLPQFSMYKNLSIYEEIRTSVDNLDGRHFFIYGHGGTGKTYLWNTLIAAIRSTWRIVLSVASSGIASLLLPGGRTAHSRFKIPLQVDDSSTCGIFKQTELAALMQAASLIIWDDAPMVDKNCIEELDMTLRDIMIDTDMNERKSHLGERLLFLVEIFDKYFLLFQRIQI</sequence>
<feature type="domain" description="DNA helicase Pif1-like DEAD-box helicase" evidence="3">
    <location>
        <begin position="503"/>
        <end position="629"/>
    </location>
</feature>
<dbReference type="GO" id="GO:0005524">
    <property type="term" value="F:ATP binding"/>
    <property type="evidence" value="ECO:0007669"/>
    <property type="project" value="UniProtKB-KW"/>
</dbReference>
<keyword evidence="1" id="KW-0227">DNA damage</keyword>
<protein>
    <recommendedName>
        <fullName evidence="1">ATP-dependent DNA helicase</fullName>
        <ecNumber evidence="1">5.6.2.3</ecNumber>
    </recommendedName>
</protein>
<keyword evidence="1" id="KW-0233">DNA recombination</keyword>
<keyword evidence="1" id="KW-0547">Nucleotide-binding</keyword>
<keyword evidence="1" id="KW-0067">ATP-binding</keyword>
<dbReference type="SUPFAM" id="SSF52540">
    <property type="entry name" value="P-loop containing nucleoside triphosphate hydrolases"/>
    <property type="match status" value="1"/>
</dbReference>
<dbReference type="STRING" id="93759.A0A1R3KPN0"/>
<dbReference type="GO" id="GO:0006310">
    <property type="term" value="P:DNA recombination"/>
    <property type="evidence" value="ECO:0007669"/>
    <property type="project" value="UniProtKB-KW"/>
</dbReference>
<comment type="similarity">
    <text evidence="1">Belongs to the helicase family.</text>
</comment>
<evidence type="ECO:0000313" key="4">
    <source>
        <dbReference type="EMBL" id="OMP09045.1"/>
    </source>
</evidence>
<dbReference type="Proteomes" id="UP000187203">
    <property type="component" value="Unassembled WGS sequence"/>
</dbReference>
<gene>
    <name evidence="4" type="ORF">COLO4_05862</name>
</gene>
<feature type="compositionally biased region" description="Low complexity" evidence="2">
    <location>
        <begin position="1"/>
        <end position="11"/>
    </location>
</feature>
<comment type="caution">
    <text evidence="4">The sequence shown here is derived from an EMBL/GenBank/DDBJ whole genome shotgun (WGS) entry which is preliminary data.</text>
</comment>
<proteinExistence type="inferred from homology"/>
<dbReference type="EMBL" id="AWUE01012494">
    <property type="protein sequence ID" value="OMP09045.1"/>
    <property type="molecule type" value="Genomic_DNA"/>
</dbReference>
<reference evidence="5" key="1">
    <citation type="submission" date="2013-09" db="EMBL/GenBank/DDBJ databases">
        <title>Corchorus olitorius genome sequencing.</title>
        <authorList>
            <person name="Alam M."/>
            <person name="Haque M.S."/>
            <person name="Islam M.S."/>
            <person name="Emdad E.M."/>
            <person name="Islam M.M."/>
            <person name="Ahmed B."/>
            <person name="Halim A."/>
            <person name="Hossen Q.M.M."/>
            <person name="Hossain M.Z."/>
            <person name="Ahmed R."/>
            <person name="Khan M.M."/>
            <person name="Islam R."/>
            <person name="Rashid M.M."/>
            <person name="Khan S.A."/>
            <person name="Rahman M.S."/>
            <person name="Alam M."/>
            <person name="Yahiya A.S."/>
            <person name="Khan M.S."/>
            <person name="Azam M.S."/>
            <person name="Haque T."/>
            <person name="Lashkar M.Z.H."/>
            <person name="Akhand A.I."/>
            <person name="Morshed G."/>
            <person name="Roy S."/>
            <person name="Uddin K.S."/>
            <person name="Rabeya T."/>
            <person name="Hossain A.S."/>
            <person name="Chowdhury A."/>
            <person name="Snigdha A.R."/>
            <person name="Mortoza M.S."/>
            <person name="Matin S.A."/>
            <person name="Hoque S.M.E."/>
            <person name="Islam M.K."/>
            <person name="Roy D.K."/>
            <person name="Haider R."/>
            <person name="Moosa M.M."/>
            <person name="Elias S.M."/>
            <person name="Hasan A.M."/>
            <person name="Jahan S."/>
            <person name="Shafiuddin M."/>
            <person name="Mahmood N."/>
            <person name="Shommy N.S."/>
        </authorList>
    </citation>
    <scope>NUCLEOTIDE SEQUENCE [LARGE SCALE GENOMIC DNA]</scope>
    <source>
        <strain evidence="5">cv. O-4</strain>
    </source>
</reference>
<comment type="catalytic activity">
    <reaction evidence="1">
        <text>ATP + H2O = ADP + phosphate + H(+)</text>
        <dbReference type="Rhea" id="RHEA:13065"/>
        <dbReference type="ChEBI" id="CHEBI:15377"/>
        <dbReference type="ChEBI" id="CHEBI:15378"/>
        <dbReference type="ChEBI" id="CHEBI:30616"/>
        <dbReference type="ChEBI" id="CHEBI:43474"/>
        <dbReference type="ChEBI" id="CHEBI:456216"/>
        <dbReference type="EC" id="5.6.2.3"/>
    </reaction>
</comment>
<evidence type="ECO:0000259" key="3">
    <source>
        <dbReference type="Pfam" id="PF05970"/>
    </source>
</evidence>
<dbReference type="InterPro" id="IPR010285">
    <property type="entry name" value="DNA_helicase_pif1-like_DEAD"/>
</dbReference>
<keyword evidence="1" id="KW-0234">DNA repair</keyword>
<name>A0A1R3KPN0_9ROSI</name>
<keyword evidence="1 4" id="KW-0347">Helicase</keyword>
<dbReference type="Pfam" id="PF05970">
    <property type="entry name" value="PIF1"/>
    <property type="match status" value="1"/>
</dbReference>
<dbReference type="GO" id="GO:0043139">
    <property type="term" value="F:5'-3' DNA helicase activity"/>
    <property type="evidence" value="ECO:0007669"/>
    <property type="project" value="UniProtKB-EC"/>
</dbReference>
<dbReference type="Gene3D" id="3.40.50.300">
    <property type="entry name" value="P-loop containing nucleotide triphosphate hydrolases"/>
    <property type="match status" value="1"/>
</dbReference>
<keyword evidence="5" id="KW-1185">Reference proteome</keyword>
<dbReference type="GO" id="GO:0000723">
    <property type="term" value="P:telomere maintenance"/>
    <property type="evidence" value="ECO:0007669"/>
    <property type="project" value="InterPro"/>
</dbReference>
<dbReference type="PANTHER" id="PTHR10492">
    <property type="match status" value="1"/>
</dbReference>
<evidence type="ECO:0000256" key="1">
    <source>
        <dbReference type="RuleBase" id="RU363044"/>
    </source>
</evidence>
<feature type="region of interest" description="Disordered" evidence="2">
    <location>
        <begin position="1"/>
        <end position="32"/>
    </location>
</feature>
<dbReference type="OrthoDB" id="8063321at2759"/>
<dbReference type="GO" id="GO:0016887">
    <property type="term" value="F:ATP hydrolysis activity"/>
    <property type="evidence" value="ECO:0007669"/>
    <property type="project" value="RHEA"/>
</dbReference>
<comment type="cofactor">
    <cofactor evidence="1">
        <name>Mg(2+)</name>
        <dbReference type="ChEBI" id="CHEBI:18420"/>
    </cofactor>
</comment>
<dbReference type="AlphaFoldDB" id="A0A1R3KPN0"/>
<dbReference type="GO" id="GO:0006281">
    <property type="term" value="P:DNA repair"/>
    <property type="evidence" value="ECO:0007669"/>
    <property type="project" value="UniProtKB-KW"/>
</dbReference>
<evidence type="ECO:0000256" key="2">
    <source>
        <dbReference type="SAM" id="MobiDB-lite"/>
    </source>
</evidence>